<evidence type="ECO:0000313" key="9">
    <source>
        <dbReference type="Proteomes" id="UP001325680"/>
    </source>
</evidence>
<keyword evidence="4 6" id="KW-1133">Transmembrane helix</keyword>
<evidence type="ECO:0000259" key="7">
    <source>
        <dbReference type="Pfam" id="PF06271"/>
    </source>
</evidence>
<keyword evidence="5 6" id="KW-0472">Membrane</keyword>
<evidence type="ECO:0000256" key="1">
    <source>
        <dbReference type="ARBA" id="ARBA00004651"/>
    </source>
</evidence>
<dbReference type="EMBL" id="CP139960">
    <property type="protein sequence ID" value="WQD37673.1"/>
    <property type="molecule type" value="Genomic_DNA"/>
</dbReference>
<feature type="domain" description="RDD" evidence="7">
    <location>
        <begin position="25"/>
        <end position="164"/>
    </location>
</feature>
<proteinExistence type="predicted"/>
<organism evidence="8 9">
    <name type="scientific">Niabella yanshanensis</name>
    <dbReference type="NCBI Taxonomy" id="577386"/>
    <lineage>
        <taxon>Bacteria</taxon>
        <taxon>Pseudomonadati</taxon>
        <taxon>Bacteroidota</taxon>
        <taxon>Chitinophagia</taxon>
        <taxon>Chitinophagales</taxon>
        <taxon>Chitinophagaceae</taxon>
        <taxon>Niabella</taxon>
    </lineage>
</organism>
<keyword evidence="9" id="KW-1185">Reference proteome</keyword>
<accession>A0ABZ0W324</accession>
<feature type="transmembrane region" description="Helical" evidence="6">
    <location>
        <begin position="32"/>
        <end position="55"/>
    </location>
</feature>
<name>A0ABZ0W324_9BACT</name>
<keyword evidence="3 6" id="KW-0812">Transmembrane</keyword>
<evidence type="ECO:0000256" key="6">
    <source>
        <dbReference type="SAM" id="Phobius"/>
    </source>
</evidence>
<dbReference type="InterPro" id="IPR051791">
    <property type="entry name" value="Pra-immunoreactive"/>
</dbReference>
<feature type="transmembrane region" description="Helical" evidence="6">
    <location>
        <begin position="132"/>
        <end position="151"/>
    </location>
</feature>
<evidence type="ECO:0000256" key="3">
    <source>
        <dbReference type="ARBA" id="ARBA00022692"/>
    </source>
</evidence>
<dbReference type="Proteomes" id="UP001325680">
    <property type="component" value="Chromosome"/>
</dbReference>
<reference evidence="8 9" key="1">
    <citation type="submission" date="2023-12" db="EMBL/GenBank/DDBJ databases">
        <title>Genome sequencing and assembly of bacterial species from a model synthetic community.</title>
        <authorList>
            <person name="Hogle S.L."/>
        </authorList>
    </citation>
    <scope>NUCLEOTIDE SEQUENCE [LARGE SCALE GENOMIC DNA]</scope>
    <source>
        <strain evidence="8 9">HAMBI_3031</strain>
    </source>
</reference>
<dbReference type="InterPro" id="IPR010432">
    <property type="entry name" value="RDD"/>
</dbReference>
<gene>
    <name evidence="8" type="ORF">U0035_18540</name>
</gene>
<sequence>MTEPTSNFSYQGESNLFNTHPTVVYAGFWERFAAIFIDGIILYAIGRVIQMIIGAPDTEELMAMSQNEGFGSTMSAAYFSTSNLLSLVINWLYMALMISGPWQATLGKRALGIKVTSLNGERISFLNATGRYFATILSTIILLIGYFMMLWDDKKQTLHDKLAGTLVVKGK</sequence>
<evidence type="ECO:0000256" key="5">
    <source>
        <dbReference type="ARBA" id="ARBA00023136"/>
    </source>
</evidence>
<evidence type="ECO:0000256" key="4">
    <source>
        <dbReference type="ARBA" id="ARBA00022989"/>
    </source>
</evidence>
<dbReference type="Pfam" id="PF06271">
    <property type="entry name" value="RDD"/>
    <property type="match status" value="1"/>
</dbReference>
<protein>
    <submittedName>
        <fullName evidence="8">RDD family protein</fullName>
    </submittedName>
</protein>
<dbReference type="RefSeq" id="WP_114791548.1">
    <property type="nucleotide sequence ID" value="NZ_CP139960.1"/>
</dbReference>
<dbReference type="PANTHER" id="PTHR36115:SF6">
    <property type="entry name" value="PROLINE-RICH ANTIGEN HOMOLOG"/>
    <property type="match status" value="1"/>
</dbReference>
<feature type="transmembrane region" description="Helical" evidence="6">
    <location>
        <begin position="76"/>
        <end position="98"/>
    </location>
</feature>
<evidence type="ECO:0000313" key="8">
    <source>
        <dbReference type="EMBL" id="WQD37673.1"/>
    </source>
</evidence>
<comment type="subcellular location">
    <subcellularLocation>
        <location evidence="1">Cell membrane</location>
        <topology evidence="1">Multi-pass membrane protein</topology>
    </subcellularLocation>
</comment>
<evidence type="ECO:0000256" key="2">
    <source>
        <dbReference type="ARBA" id="ARBA00022475"/>
    </source>
</evidence>
<dbReference type="PANTHER" id="PTHR36115">
    <property type="entry name" value="PROLINE-RICH ANTIGEN HOMOLOG-RELATED"/>
    <property type="match status" value="1"/>
</dbReference>
<keyword evidence="2" id="KW-1003">Cell membrane</keyword>